<comment type="caution">
    <text evidence="1">The sequence shown here is derived from an EMBL/GenBank/DDBJ whole genome shotgun (WGS) entry which is preliminary data.</text>
</comment>
<sequence length="104" mass="11948">MNPNFKSAKLRCTICLWKFKELAQVPWLSSFLLYFIIFSHGVEPDFESEDAIPHSQIYPKEERVTACAEDLMTSCDGGERESGDGEGGQQMVARVDEDSRWWRV</sequence>
<proteinExistence type="predicted"/>
<name>A0A8S9HHQ5_BRACR</name>
<dbReference type="Proteomes" id="UP000712281">
    <property type="component" value="Unassembled WGS sequence"/>
</dbReference>
<dbReference type="AlphaFoldDB" id="A0A8S9HHQ5"/>
<evidence type="ECO:0000313" key="1">
    <source>
        <dbReference type="EMBL" id="KAF2557965.1"/>
    </source>
</evidence>
<organism evidence="1 2">
    <name type="scientific">Brassica cretica</name>
    <name type="common">Mustard</name>
    <dbReference type="NCBI Taxonomy" id="69181"/>
    <lineage>
        <taxon>Eukaryota</taxon>
        <taxon>Viridiplantae</taxon>
        <taxon>Streptophyta</taxon>
        <taxon>Embryophyta</taxon>
        <taxon>Tracheophyta</taxon>
        <taxon>Spermatophyta</taxon>
        <taxon>Magnoliopsida</taxon>
        <taxon>eudicotyledons</taxon>
        <taxon>Gunneridae</taxon>
        <taxon>Pentapetalae</taxon>
        <taxon>rosids</taxon>
        <taxon>malvids</taxon>
        <taxon>Brassicales</taxon>
        <taxon>Brassicaceae</taxon>
        <taxon>Brassiceae</taxon>
        <taxon>Brassica</taxon>
    </lineage>
</organism>
<evidence type="ECO:0000313" key="2">
    <source>
        <dbReference type="Proteomes" id="UP000712281"/>
    </source>
</evidence>
<reference evidence="1" key="1">
    <citation type="submission" date="2019-12" db="EMBL/GenBank/DDBJ databases">
        <title>Genome sequencing and annotation of Brassica cretica.</title>
        <authorList>
            <person name="Studholme D.J."/>
            <person name="Sarris P.F."/>
        </authorList>
    </citation>
    <scope>NUCLEOTIDE SEQUENCE</scope>
    <source>
        <strain evidence="1">PFS-001/15</strain>
        <tissue evidence="1">Leaf</tissue>
    </source>
</reference>
<gene>
    <name evidence="1" type="ORF">F2Q68_00014910</name>
</gene>
<protein>
    <submittedName>
        <fullName evidence="1">Uncharacterized protein</fullName>
    </submittedName>
</protein>
<accession>A0A8S9HHQ5</accession>
<dbReference type="EMBL" id="QGKW02001940">
    <property type="protein sequence ID" value="KAF2557965.1"/>
    <property type="molecule type" value="Genomic_DNA"/>
</dbReference>